<dbReference type="AlphaFoldDB" id="A0A9P4GXU5"/>
<proteinExistence type="predicted"/>
<gene>
    <name evidence="1" type="ORF">EK21DRAFT_79734</name>
</gene>
<dbReference type="EMBL" id="ML978315">
    <property type="protein sequence ID" value="KAF2023967.1"/>
    <property type="molecule type" value="Genomic_DNA"/>
</dbReference>
<dbReference type="OrthoDB" id="4357141at2759"/>
<accession>A0A9P4GXU5</accession>
<evidence type="ECO:0000313" key="1">
    <source>
        <dbReference type="EMBL" id="KAF2023967.1"/>
    </source>
</evidence>
<name>A0A9P4GXU5_9PLEO</name>
<sequence>RNRTSAWAATGLFPFNPDRVLRDTSKPPPEVSVLKEVTVESWPQDEMLDMPVTPVTPVTTEAVASLHNVIAQDAHMLDQTSKQRLQRHVRKLAGAAQISFAKRALLQDQNRFLSKMNNEAKVRRSTKSQVLGKAKVMSYEDLEEAQAKRKEKEKAVAGKAARGRKRKAPALVVDVTELRSQVIQAREADLAKTPAELTREVPVPWRAPVAQMIPKNHRGGA</sequence>
<keyword evidence="2" id="KW-1185">Reference proteome</keyword>
<evidence type="ECO:0000313" key="2">
    <source>
        <dbReference type="Proteomes" id="UP000799777"/>
    </source>
</evidence>
<dbReference type="Proteomes" id="UP000799777">
    <property type="component" value="Unassembled WGS sequence"/>
</dbReference>
<reference evidence="1" key="1">
    <citation type="journal article" date="2020" name="Stud. Mycol.">
        <title>101 Dothideomycetes genomes: a test case for predicting lifestyles and emergence of pathogens.</title>
        <authorList>
            <person name="Haridas S."/>
            <person name="Albert R."/>
            <person name="Binder M."/>
            <person name="Bloem J."/>
            <person name="Labutti K."/>
            <person name="Salamov A."/>
            <person name="Andreopoulos B."/>
            <person name="Baker S."/>
            <person name="Barry K."/>
            <person name="Bills G."/>
            <person name="Bluhm B."/>
            <person name="Cannon C."/>
            <person name="Castanera R."/>
            <person name="Culley D."/>
            <person name="Daum C."/>
            <person name="Ezra D."/>
            <person name="Gonzalez J."/>
            <person name="Henrissat B."/>
            <person name="Kuo A."/>
            <person name="Liang C."/>
            <person name="Lipzen A."/>
            <person name="Lutzoni F."/>
            <person name="Magnuson J."/>
            <person name="Mondo S."/>
            <person name="Nolan M."/>
            <person name="Ohm R."/>
            <person name="Pangilinan J."/>
            <person name="Park H.-J."/>
            <person name="Ramirez L."/>
            <person name="Alfaro M."/>
            <person name="Sun H."/>
            <person name="Tritt A."/>
            <person name="Yoshinaga Y."/>
            <person name="Zwiers L.-H."/>
            <person name="Turgeon B."/>
            <person name="Goodwin S."/>
            <person name="Spatafora J."/>
            <person name="Crous P."/>
            <person name="Grigoriev I."/>
        </authorList>
    </citation>
    <scope>NUCLEOTIDE SEQUENCE</scope>
    <source>
        <strain evidence="1">CBS 110217</strain>
    </source>
</reference>
<protein>
    <submittedName>
        <fullName evidence="1">Uncharacterized protein</fullName>
    </submittedName>
</protein>
<comment type="caution">
    <text evidence="1">The sequence shown here is derived from an EMBL/GenBank/DDBJ whole genome shotgun (WGS) entry which is preliminary data.</text>
</comment>
<feature type="non-terminal residue" evidence="1">
    <location>
        <position position="1"/>
    </location>
</feature>
<organism evidence="1 2">
    <name type="scientific">Setomelanomma holmii</name>
    <dbReference type="NCBI Taxonomy" id="210430"/>
    <lineage>
        <taxon>Eukaryota</taxon>
        <taxon>Fungi</taxon>
        <taxon>Dikarya</taxon>
        <taxon>Ascomycota</taxon>
        <taxon>Pezizomycotina</taxon>
        <taxon>Dothideomycetes</taxon>
        <taxon>Pleosporomycetidae</taxon>
        <taxon>Pleosporales</taxon>
        <taxon>Pleosporineae</taxon>
        <taxon>Phaeosphaeriaceae</taxon>
        <taxon>Setomelanomma</taxon>
    </lineage>
</organism>